<dbReference type="KEGG" id="ahw:NCTC11636_02077"/>
<keyword evidence="2" id="KW-1185">Reference proteome</keyword>
<dbReference type="Proteomes" id="UP000266895">
    <property type="component" value="Chromosome"/>
</dbReference>
<evidence type="ECO:0000313" key="1">
    <source>
        <dbReference type="EMBL" id="VEG29508.1"/>
    </source>
</evidence>
<protein>
    <submittedName>
        <fullName evidence="1">Uncharacterized protein</fullName>
    </submittedName>
</protein>
<reference evidence="1 2" key="1">
    <citation type="submission" date="2018-12" db="EMBL/GenBank/DDBJ databases">
        <authorList>
            <consortium name="Pathogen Informatics"/>
        </authorList>
    </citation>
    <scope>NUCLEOTIDE SEQUENCE [LARGE SCALE GENOMIC DNA]</scope>
    <source>
        <strain evidence="1 2">NCTC11636</strain>
    </source>
</reference>
<dbReference type="EMBL" id="LR134350">
    <property type="protein sequence ID" value="VEG29508.1"/>
    <property type="molecule type" value="Genomic_DNA"/>
</dbReference>
<sequence>MGVNHMVLVPDPDQVIFDANTFIKEAQVRWPGCRVFVDDPSKAISDASVRVDSADDPTFMIDHFPECRSLVTDGTLSQVAEVAVWVREVHPDPGLVLWLIDGAFTAHVVLHPGITVDEIRAGWVDHREHDPYEEFPQYFAAWKTW</sequence>
<dbReference type="AlphaFoldDB" id="A0A3S4R205"/>
<name>A0A3S4R205_9ACTO</name>
<accession>A0A3S4R205</accession>
<gene>
    <name evidence="1" type="ORF">NCTC11636_02077</name>
</gene>
<evidence type="ECO:0000313" key="2">
    <source>
        <dbReference type="Proteomes" id="UP000266895"/>
    </source>
</evidence>
<organism evidence="1 2">
    <name type="scientific">Actinomyces howellii</name>
    <dbReference type="NCBI Taxonomy" id="52771"/>
    <lineage>
        <taxon>Bacteria</taxon>
        <taxon>Bacillati</taxon>
        <taxon>Actinomycetota</taxon>
        <taxon>Actinomycetes</taxon>
        <taxon>Actinomycetales</taxon>
        <taxon>Actinomycetaceae</taxon>
        <taxon>Actinomyces</taxon>
    </lineage>
</organism>
<proteinExistence type="predicted"/>